<evidence type="ECO:0000256" key="3">
    <source>
        <dbReference type="SAM" id="Phobius"/>
    </source>
</evidence>
<dbReference type="Gene3D" id="3.40.1690.10">
    <property type="entry name" value="secretion proteins EscU"/>
    <property type="match status" value="1"/>
</dbReference>
<evidence type="ECO:0000313" key="5">
    <source>
        <dbReference type="Proteomes" id="UP000193900"/>
    </source>
</evidence>
<protein>
    <submittedName>
        <fullName evidence="4">Flagellar biosynthetic protein FlhB</fullName>
    </submittedName>
</protein>
<dbReference type="GO" id="GO:0009306">
    <property type="term" value="P:protein secretion"/>
    <property type="evidence" value="ECO:0007669"/>
    <property type="project" value="InterPro"/>
</dbReference>
<dbReference type="InterPro" id="IPR029025">
    <property type="entry name" value="T3SS_substrate_exporter_C"/>
</dbReference>
<dbReference type="GO" id="GO:0005886">
    <property type="term" value="C:plasma membrane"/>
    <property type="evidence" value="ECO:0007669"/>
    <property type="project" value="TreeGrafter"/>
</dbReference>
<gene>
    <name evidence="4" type="primary">flhB</name>
    <name evidence="4" type="ORF">ROA7023_02930</name>
</gene>
<feature type="compositionally biased region" description="Basic and acidic residues" evidence="2">
    <location>
        <begin position="7"/>
        <end position="25"/>
    </location>
</feature>
<keyword evidence="3" id="KW-1133">Transmembrane helix</keyword>
<evidence type="ECO:0000256" key="2">
    <source>
        <dbReference type="SAM" id="MobiDB-lite"/>
    </source>
</evidence>
<dbReference type="SUPFAM" id="SSF160544">
    <property type="entry name" value="EscU C-terminal domain-like"/>
    <property type="match status" value="1"/>
</dbReference>
<feature type="transmembrane region" description="Helical" evidence="3">
    <location>
        <begin position="97"/>
        <end position="118"/>
    </location>
</feature>
<keyword evidence="3" id="KW-0472">Membrane</keyword>
<feature type="transmembrane region" description="Helical" evidence="3">
    <location>
        <begin position="33"/>
        <end position="54"/>
    </location>
</feature>
<feature type="transmembrane region" description="Helical" evidence="3">
    <location>
        <begin position="151"/>
        <end position="170"/>
    </location>
</feature>
<keyword evidence="5" id="KW-1185">Reference proteome</keyword>
<name>A0A1Y5TF16_9RHOB</name>
<evidence type="ECO:0000256" key="1">
    <source>
        <dbReference type="ARBA" id="ARBA00010690"/>
    </source>
</evidence>
<dbReference type="PANTHER" id="PTHR30531">
    <property type="entry name" value="FLAGELLAR BIOSYNTHETIC PROTEIN FLHB"/>
    <property type="match status" value="1"/>
</dbReference>
<feature type="region of interest" description="Disordered" evidence="2">
    <location>
        <begin position="222"/>
        <end position="246"/>
    </location>
</feature>
<reference evidence="4 5" key="1">
    <citation type="submission" date="2017-03" db="EMBL/GenBank/DDBJ databases">
        <authorList>
            <person name="Afonso C.L."/>
            <person name="Miller P.J."/>
            <person name="Scott M.A."/>
            <person name="Spackman E."/>
            <person name="Goraichik I."/>
            <person name="Dimitrov K.M."/>
            <person name="Suarez D.L."/>
            <person name="Swayne D.E."/>
        </authorList>
    </citation>
    <scope>NUCLEOTIDE SEQUENCE [LARGE SCALE GENOMIC DNA]</scope>
    <source>
        <strain evidence="4 5">CECT 7023</strain>
    </source>
</reference>
<keyword evidence="3" id="KW-0812">Transmembrane</keyword>
<keyword evidence="4" id="KW-0969">Cilium</keyword>
<dbReference type="OrthoDB" id="9807950at2"/>
<feature type="compositionally biased region" description="Basic and acidic residues" evidence="2">
    <location>
        <begin position="222"/>
        <end position="236"/>
    </location>
</feature>
<accession>A0A1Y5TF16</accession>
<dbReference type="PRINTS" id="PR00950">
    <property type="entry name" value="TYPE3IMSPROT"/>
</dbReference>
<proteinExistence type="inferred from homology"/>
<dbReference type="EMBL" id="FWFZ01000016">
    <property type="protein sequence ID" value="SLN62743.1"/>
    <property type="molecule type" value="Genomic_DNA"/>
</dbReference>
<feature type="region of interest" description="Disordered" evidence="2">
    <location>
        <begin position="1"/>
        <end position="25"/>
    </location>
</feature>
<dbReference type="InterPro" id="IPR006135">
    <property type="entry name" value="T3SS_substrate_exporter"/>
</dbReference>
<keyword evidence="4" id="KW-0282">Flagellum</keyword>
<organism evidence="4 5">
    <name type="scientific">Roseisalinus antarcticus</name>
    <dbReference type="NCBI Taxonomy" id="254357"/>
    <lineage>
        <taxon>Bacteria</taxon>
        <taxon>Pseudomonadati</taxon>
        <taxon>Pseudomonadota</taxon>
        <taxon>Alphaproteobacteria</taxon>
        <taxon>Rhodobacterales</taxon>
        <taxon>Roseobacteraceae</taxon>
        <taxon>Roseisalinus</taxon>
    </lineage>
</organism>
<dbReference type="RefSeq" id="WP_085879743.1">
    <property type="nucleotide sequence ID" value="NZ_FWFZ01000016.1"/>
</dbReference>
<feature type="transmembrane region" description="Helical" evidence="3">
    <location>
        <begin position="190"/>
        <end position="212"/>
    </location>
</feature>
<keyword evidence="4" id="KW-0966">Cell projection</keyword>
<comment type="similarity">
    <text evidence="1">Belongs to the type III secretion exporter family.</text>
</comment>
<evidence type="ECO:0000313" key="4">
    <source>
        <dbReference type="EMBL" id="SLN62743.1"/>
    </source>
</evidence>
<dbReference type="PANTHER" id="PTHR30531:SF12">
    <property type="entry name" value="FLAGELLAR BIOSYNTHETIC PROTEIN FLHB"/>
    <property type="match status" value="1"/>
</dbReference>
<dbReference type="Pfam" id="PF01312">
    <property type="entry name" value="Bac_export_2"/>
    <property type="match status" value="1"/>
</dbReference>
<dbReference type="AlphaFoldDB" id="A0A1Y5TF16"/>
<dbReference type="Proteomes" id="UP000193900">
    <property type="component" value="Unassembled WGS sequence"/>
</dbReference>
<sequence>MSEEDASEKSHEPSQKKLDDARKKGDVPKSVDLTTAAAYGGLLIAAMVFGATSITDLGSALMSLHDRSAEIAAEIFDGGAPFQGELTRQVAASMAPWFGIPAILALLSVIVQKGLVFAPVKLQPKLSRISPISTAKQKFGRSGLFEFFKSFLKLSIYSVVLFIFLSTKLPRIMATMSLEPTLVVAELSRLTLELMLIVLVVAIAIGGLDALFQHAEHIRKNRMSRKEMTDEHKQSDGDPAMKQQRRDRAVQIAMNQMLADVPDASIVIVNPTHFAVALKWDRMSPGAPLCVAKGVDEVALTIRRIAVENGVPIHSDPPTARALFADVEIGAEIHPDHYRAVAAAIRFAEKIRQRAGRT</sequence>